<evidence type="ECO:0000313" key="4">
    <source>
        <dbReference type="EMBL" id="MCU6746110.1"/>
    </source>
</evidence>
<dbReference type="RefSeq" id="WP_059067462.1">
    <property type="nucleotide sequence ID" value="NZ_JAOQJX010000001.1"/>
</dbReference>
<protein>
    <submittedName>
        <fullName evidence="4">L-fuculose-phosphate aldolase</fullName>
        <ecNumber evidence="4">4.1.2.17</ecNumber>
    </submittedName>
</protein>
<dbReference type="InterPro" id="IPR001303">
    <property type="entry name" value="Aldolase_II/adducin_N"/>
</dbReference>
<accession>A0ABT2T786</accession>
<reference evidence="4 5" key="1">
    <citation type="journal article" date="2021" name="ISME Commun">
        <title>Automated analysis of genomic sequences facilitates high-throughput and comprehensive description of bacteria.</title>
        <authorList>
            <person name="Hitch T.C.A."/>
        </authorList>
    </citation>
    <scope>NUCLEOTIDE SEQUENCE [LARGE SCALE GENOMIC DNA]</scope>
    <source>
        <strain evidence="4 5">H2_18</strain>
    </source>
</reference>
<dbReference type="InterPro" id="IPR050197">
    <property type="entry name" value="Aldolase_class_II_sugar_metab"/>
</dbReference>
<dbReference type="EMBL" id="JAOQJX010000001">
    <property type="protein sequence ID" value="MCU6746110.1"/>
    <property type="molecule type" value="Genomic_DNA"/>
</dbReference>
<dbReference type="SUPFAM" id="SSF53639">
    <property type="entry name" value="AraD/HMP-PK domain-like"/>
    <property type="match status" value="1"/>
</dbReference>
<dbReference type="Gene3D" id="3.40.225.10">
    <property type="entry name" value="Class II aldolase/adducin N-terminal domain"/>
    <property type="match status" value="1"/>
</dbReference>
<gene>
    <name evidence="4" type="ORF">OCV51_00290</name>
</gene>
<dbReference type="PANTHER" id="PTHR22789:SF0">
    <property type="entry name" value="3-OXO-TETRONATE 4-PHOSPHATE DECARBOXYLASE-RELATED"/>
    <property type="match status" value="1"/>
</dbReference>
<proteinExistence type="predicted"/>
<comment type="caution">
    <text evidence="4">The sequence shown here is derived from an EMBL/GenBank/DDBJ whole genome shotgun (WGS) entry which is preliminary data.</text>
</comment>
<name>A0ABT2T786_9FIRM</name>
<dbReference type="Pfam" id="PF00596">
    <property type="entry name" value="Aldolase_II"/>
    <property type="match status" value="1"/>
</dbReference>
<evidence type="ECO:0000256" key="1">
    <source>
        <dbReference type="ARBA" id="ARBA00022723"/>
    </source>
</evidence>
<organism evidence="4 5">
    <name type="scientific">Faecalicatena acetigenes</name>
    <dbReference type="NCBI Taxonomy" id="2981790"/>
    <lineage>
        <taxon>Bacteria</taxon>
        <taxon>Bacillati</taxon>
        <taxon>Bacillota</taxon>
        <taxon>Clostridia</taxon>
        <taxon>Lachnospirales</taxon>
        <taxon>Lachnospiraceae</taxon>
        <taxon>Faecalicatena</taxon>
    </lineage>
</organism>
<keyword evidence="2 4" id="KW-0456">Lyase</keyword>
<dbReference type="SMART" id="SM01007">
    <property type="entry name" value="Aldolase_II"/>
    <property type="match status" value="1"/>
</dbReference>
<evidence type="ECO:0000259" key="3">
    <source>
        <dbReference type="SMART" id="SM01007"/>
    </source>
</evidence>
<evidence type="ECO:0000313" key="5">
    <source>
        <dbReference type="Proteomes" id="UP001652394"/>
    </source>
</evidence>
<sequence length="218" mass="24410">MRMEKERREIVEHLQKLITHGLTKGTGGNISMYNPQEKLMAISPSGMDYFTLLPEDIVLMDLEGNIVDGKRKPSSEHEMHSIFYRERKDIYAVVHAHSTYSSVLACLNWGIEPCSYLIGSAGGNVRCTKYETFGTYELARSALEGMQDRYAVLLGNHGLLAGGADLPTAFDNAEEIEFCAEIYYKCKVAGDPVLLTGEQLDVVLKKFETYGVQPEEEE</sequence>
<evidence type="ECO:0000256" key="2">
    <source>
        <dbReference type="ARBA" id="ARBA00023239"/>
    </source>
</evidence>
<dbReference type="Proteomes" id="UP001652394">
    <property type="component" value="Unassembled WGS sequence"/>
</dbReference>
<dbReference type="EC" id="4.1.2.17" evidence="4"/>
<dbReference type="NCBIfam" id="NF005302">
    <property type="entry name" value="PRK06833.1"/>
    <property type="match status" value="1"/>
</dbReference>
<keyword evidence="1" id="KW-0479">Metal-binding</keyword>
<keyword evidence="5" id="KW-1185">Reference proteome</keyword>
<dbReference type="PANTHER" id="PTHR22789">
    <property type="entry name" value="FUCULOSE PHOSPHATE ALDOLASE"/>
    <property type="match status" value="1"/>
</dbReference>
<feature type="domain" description="Class II aldolase/adducin N-terminal" evidence="3">
    <location>
        <begin position="8"/>
        <end position="184"/>
    </location>
</feature>
<dbReference type="InterPro" id="IPR036409">
    <property type="entry name" value="Aldolase_II/adducin_N_sf"/>
</dbReference>
<dbReference type="GO" id="GO:0008738">
    <property type="term" value="F:L-fuculose-phosphate aldolase activity"/>
    <property type="evidence" value="ECO:0007669"/>
    <property type="project" value="UniProtKB-EC"/>
</dbReference>